<dbReference type="AlphaFoldDB" id="A0A2L2T3H5"/>
<evidence type="ECO:0000313" key="3">
    <source>
        <dbReference type="Proteomes" id="UP000245910"/>
    </source>
</evidence>
<dbReference type="Proteomes" id="UP000245910">
    <property type="component" value="Chromosome I"/>
</dbReference>
<evidence type="ECO:0000256" key="1">
    <source>
        <dbReference type="SAM" id="MobiDB-lite"/>
    </source>
</evidence>
<accession>A0A2L2T3H5</accession>
<reference evidence="3" key="1">
    <citation type="submission" date="2014-10" db="EMBL/GenBank/DDBJ databases">
        <authorList>
            <person name="King R."/>
        </authorList>
    </citation>
    <scope>NUCLEOTIDE SEQUENCE [LARGE SCALE GENOMIC DNA]</scope>
    <source>
        <strain evidence="3">A3/5</strain>
    </source>
</reference>
<dbReference type="EMBL" id="LN649229">
    <property type="protein sequence ID" value="CEI64099.1"/>
    <property type="molecule type" value="Genomic_DNA"/>
</dbReference>
<name>A0A2L2T3H5_9HYPO</name>
<evidence type="ECO:0000313" key="2">
    <source>
        <dbReference type="EMBL" id="CEI64099.1"/>
    </source>
</evidence>
<protein>
    <submittedName>
        <fullName evidence="2">Uncharacterized protein</fullName>
    </submittedName>
</protein>
<sequence length="45" mass="5012">MPFGESVSRRRATAREARGGCESTSVWCAVLPREAELQYQTLSHS</sequence>
<keyword evidence="3" id="KW-1185">Reference proteome</keyword>
<proteinExistence type="predicted"/>
<organism evidence="2 3">
    <name type="scientific">Fusarium venenatum</name>
    <dbReference type="NCBI Taxonomy" id="56646"/>
    <lineage>
        <taxon>Eukaryota</taxon>
        <taxon>Fungi</taxon>
        <taxon>Dikarya</taxon>
        <taxon>Ascomycota</taxon>
        <taxon>Pezizomycotina</taxon>
        <taxon>Sordariomycetes</taxon>
        <taxon>Hypocreomycetidae</taxon>
        <taxon>Hypocreales</taxon>
        <taxon>Nectriaceae</taxon>
        <taxon>Fusarium</taxon>
    </lineage>
</organism>
<feature type="region of interest" description="Disordered" evidence="1">
    <location>
        <begin position="1"/>
        <end position="22"/>
    </location>
</feature>